<keyword evidence="2" id="KW-0175">Coiled coil</keyword>
<sequence length="397" mass="42541">MNKKVLNAAMLVGLLAAGVAVAGWILTSAPKPVRVKPEVKARLVDVLPIETSQQSPYWQAGGEVQAAVSLVLQPRVSGRVQTVAVDAVPGAVLKAGAELVRLDTADFEAVVAQRQAALEQAQADLQIEQGQAALAADEYRMSGARLKGDDEALVLRKPQRRKAEAAVASARAALEQARLDLRYSKVTMPFTGQISSRSVAPGAQVSTSTELFSLVSTEHFWIEVKVPRAFLPMLDMQGRVTLSHPAWNGQTRHGRILHRLPDVDSSDRMARLLVDVEDPLALAASGPALLINDYVEVKLPGRELPDAIQVPLEQLDNQDRIWVVNNSTLQQRTLTVAWHGREYAWVTGGFEAGDQLLKGRVDAATPGMAVRVNQPASESGSAGESVGLSEASGSGKP</sequence>
<reference evidence="6" key="1">
    <citation type="submission" date="2022-11" db="EMBL/GenBank/DDBJ databases">
        <title>Parathalassolutuus dongxingensis gen. nov., sp. nov., a novel member of family Oceanospirillaceae isolated from a coastal shrimp pond in Guangxi, China.</title>
        <authorList>
            <person name="Chen H."/>
        </authorList>
    </citation>
    <scope>NUCLEOTIDE SEQUENCE</scope>
    <source>
        <strain evidence="6">G-43</strain>
    </source>
</reference>
<dbReference type="EMBL" id="JAPNOA010000056">
    <property type="protein sequence ID" value="MCY0966676.1"/>
    <property type="molecule type" value="Genomic_DNA"/>
</dbReference>
<evidence type="ECO:0000313" key="6">
    <source>
        <dbReference type="EMBL" id="MCY0966676.1"/>
    </source>
</evidence>
<organism evidence="6 7">
    <name type="scientific">Parathalassolituus penaei</name>
    <dbReference type="NCBI Taxonomy" id="2997323"/>
    <lineage>
        <taxon>Bacteria</taxon>
        <taxon>Pseudomonadati</taxon>
        <taxon>Pseudomonadota</taxon>
        <taxon>Gammaproteobacteria</taxon>
        <taxon>Oceanospirillales</taxon>
        <taxon>Oceanospirillaceae</taxon>
        <taxon>Parathalassolituus</taxon>
    </lineage>
</organism>
<dbReference type="Proteomes" id="UP001150830">
    <property type="component" value="Unassembled WGS sequence"/>
</dbReference>
<dbReference type="AlphaFoldDB" id="A0A9X3ELQ6"/>
<dbReference type="Pfam" id="PF25954">
    <property type="entry name" value="Beta-barrel_RND_2"/>
    <property type="match status" value="1"/>
</dbReference>
<dbReference type="InterPro" id="IPR058792">
    <property type="entry name" value="Beta-barrel_RND_2"/>
</dbReference>
<comment type="similarity">
    <text evidence="1">Belongs to the membrane fusion protein (MFP) (TC 8.A.1) family.</text>
</comment>
<accession>A0A9X3ELQ6</accession>
<dbReference type="InterPro" id="IPR006143">
    <property type="entry name" value="RND_pump_MFP"/>
</dbReference>
<gene>
    <name evidence="6" type="ORF">OUO13_15920</name>
</gene>
<evidence type="ECO:0000259" key="4">
    <source>
        <dbReference type="Pfam" id="PF25917"/>
    </source>
</evidence>
<dbReference type="Gene3D" id="2.40.30.170">
    <property type="match status" value="1"/>
</dbReference>
<feature type="coiled-coil region" evidence="2">
    <location>
        <begin position="118"/>
        <end position="180"/>
    </location>
</feature>
<feature type="region of interest" description="Disordered" evidence="3">
    <location>
        <begin position="373"/>
        <end position="397"/>
    </location>
</feature>
<keyword evidence="7" id="KW-1185">Reference proteome</keyword>
<dbReference type="SUPFAM" id="SSF111369">
    <property type="entry name" value="HlyD-like secretion proteins"/>
    <property type="match status" value="1"/>
</dbReference>
<name>A0A9X3ELQ6_9GAMM</name>
<dbReference type="PANTHER" id="PTHR30469">
    <property type="entry name" value="MULTIDRUG RESISTANCE PROTEIN MDTA"/>
    <property type="match status" value="1"/>
</dbReference>
<feature type="domain" description="CusB-like beta-barrel" evidence="5">
    <location>
        <begin position="221"/>
        <end position="279"/>
    </location>
</feature>
<evidence type="ECO:0000256" key="2">
    <source>
        <dbReference type="SAM" id="Coils"/>
    </source>
</evidence>
<dbReference type="Gene3D" id="2.40.50.100">
    <property type="match status" value="1"/>
</dbReference>
<evidence type="ECO:0000259" key="5">
    <source>
        <dbReference type="Pfam" id="PF25954"/>
    </source>
</evidence>
<evidence type="ECO:0000313" key="7">
    <source>
        <dbReference type="Proteomes" id="UP001150830"/>
    </source>
</evidence>
<evidence type="ECO:0000256" key="3">
    <source>
        <dbReference type="SAM" id="MobiDB-lite"/>
    </source>
</evidence>
<dbReference type="PANTHER" id="PTHR30469:SF15">
    <property type="entry name" value="HLYD FAMILY OF SECRETION PROTEINS"/>
    <property type="match status" value="1"/>
</dbReference>
<dbReference type="InterPro" id="IPR058625">
    <property type="entry name" value="MdtA-like_BSH"/>
</dbReference>
<dbReference type="RefSeq" id="WP_283174877.1">
    <property type="nucleotide sequence ID" value="NZ_JAPNOA010000056.1"/>
</dbReference>
<dbReference type="Pfam" id="PF25917">
    <property type="entry name" value="BSH_RND"/>
    <property type="match status" value="1"/>
</dbReference>
<feature type="domain" description="Multidrug resistance protein MdtA-like barrel-sandwich hybrid" evidence="4">
    <location>
        <begin position="72"/>
        <end position="215"/>
    </location>
</feature>
<feature type="compositionally biased region" description="Low complexity" evidence="3">
    <location>
        <begin position="376"/>
        <end position="397"/>
    </location>
</feature>
<comment type="caution">
    <text evidence="6">The sequence shown here is derived from an EMBL/GenBank/DDBJ whole genome shotgun (WGS) entry which is preliminary data.</text>
</comment>
<protein>
    <submittedName>
        <fullName evidence="6">Efflux RND transporter periplasmic adaptor subunit</fullName>
    </submittedName>
</protein>
<dbReference type="NCBIfam" id="TIGR01730">
    <property type="entry name" value="RND_mfp"/>
    <property type="match status" value="1"/>
</dbReference>
<evidence type="ECO:0000256" key="1">
    <source>
        <dbReference type="ARBA" id="ARBA00009477"/>
    </source>
</evidence>
<proteinExistence type="inferred from homology"/>
<dbReference type="Gene3D" id="2.40.420.20">
    <property type="match status" value="1"/>
</dbReference>
<dbReference type="GO" id="GO:1990281">
    <property type="term" value="C:efflux pump complex"/>
    <property type="evidence" value="ECO:0007669"/>
    <property type="project" value="TreeGrafter"/>
</dbReference>
<dbReference type="GO" id="GO:0015562">
    <property type="term" value="F:efflux transmembrane transporter activity"/>
    <property type="evidence" value="ECO:0007669"/>
    <property type="project" value="TreeGrafter"/>
</dbReference>
<dbReference type="Gene3D" id="1.10.287.470">
    <property type="entry name" value="Helix hairpin bin"/>
    <property type="match status" value="1"/>
</dbReference>